<keyword evidence="6" id="KW-0378">Hydrolase</keyword>
<comment type="caution">
    <text evidence="9">The sequence shown here is derived from an EMBL/GenBank/DDBJ whole genome shotgun (WGS) entry which is preliminary data.</text>
</comment>
<comment type="cofactor">
    <cofactor evidence="1">
        <name>a divalent metal cation</name>
        <dbReference type="ChEBI" id="CHEBI:60240"/>
    </cofactor>
</comment>
<dbReference type="InterPro" id="IPR045249">
    <property type="entry name" value="HARBI1-like"/>
</dbReference>
<keyword evidence="4" id="KW-0540">Nuclease</keyword>
<dbReference type="AlphaFoldDB" id="A0AA36GLR6"/>
<evidence type="ECO:0000256" key="2">
    <source>
        <dbReference type="ARBA" id="ARBA00004123"/>
    </source>
</evidence>
<keyword evidence="10" id="KW-1185">Reference proteome</keyword>
<accession>A0AA36GLR6</accession>
<evidence type="ECO:0000256" key="5">
    <source>
        <dbReference type="ARBA" id="ARBA00022723"/>
    </source>
</evidence>
<dbReference type="Proteomes" id="UP001176961">
    <property type="component" value="Unassembled WGS sequence"/>
</dbReference>
<evidence type="ECO:0000256" key="1">
    <source>
        <dbReference type="ARBA" id="ARBA00001968"/>
    </source>
</evidence>
<dbReference type="Pfam" id="PF13359">
    <property type="entry name" value="DDE_Tnp_4"/>
    <property type="match status" value="1"/>
</dbReference>
<evidence type="ECO:0000259" key="8">
    <source>
        <dbReference type="Pfam" id="PF13359"/>
    </source>
</evidence>
<name>A0AA36GLR6_CYLNA</name>
<evidence type="ECO:0000256" key="3">
    <source>
        <dbReference type="ARBA" id="ARBA00006958"/>
    </source>
</evidence>
<dbReference type="PANTHER" id="PTHR22930:SF269">
    <property type="entry name" value="NUCLEASE HARBI1-LIKE PROTEIN"/>
    <property type="match status" value="1"/>
</dbReference>
<comment type="similarity">
    <text evidence="3">Belongs to the HARBI1 family.</text>
</comment>
<dbReference type="InterPro" id="IPR027806">
    <property type="entry name" value="HARBI1_dom"/>
</dbReference>
<evidence type="ECO:0000256" key="4">
    <source>
        <dbReference type="ARBA" id="ARBA00022722"/>
    </source>
</evidence>
<dbReference type="GO" id="GO:0046872">
    <property type="term" value="F:metal ion binding"/>
    <property type="evidence" value="ECO:0007669"/>
    <property type="project" value="UniProtKB-KW"/>
</dbReference>
<evidence type="ECO:0000256" key="7">
    <source>
        <dbReference type="ARBA" id="ARBA00023242"/>
    </source>
</evidence>
<evidence type="ECO:0000313" key="10">
    <source>
        <dbReference type="Proteomes" id="UP001176961"/>
    </source>
</evidence>
<keyword evidence="7" id="KW-0539">Nucleus</keyword>
<dbReference type="GO" id="GO:0004518">
    <property type="term" value="F:nuclease activity"/>
    <property type="evidence" value="ECO:0007669"/>
    <property type="project" value="UniProtKB-KW"/>
</dbReference>
<proteinExistence type="inferred from homology"/>
<comment type="subcellular location">
    <subcellularLocation>
        <location evidence="2">Nucleus</location>
    </subcellularLocation>
</comment>
<dbReference type="GO" id="GO:0016787">
    <property type="term" value="F:hydrolase activity"/>
    <property type="evidence" value="ECO:0007669"/>
    <property type="project" value="UniProtKB-KW"/>
</dbReference>
<dbReference type="EMBL" id="CATQJL010000112">
    <property type="protein sequence ID" value="CAJ0594400.1"/>
    <property type="molecule type" value="Genomic_DNA"/>
</dbReference>
<dbReference type="GO" id="GO:0005634">
    <property type="term" value="C:nucleus"/>
    <property type="evidence" value="ECO:0007669"/>
    <property type="project" value="UniProtKB-SubCell"/>
</dbReference>
<feature type="domain" description="DDE Tnp4" evidence="8">
    <location>
        <begin position="151"/>
        <end position="316"/>
    </location>
</feature>
<keyword evidence="5" id="KW-0479">Metal-binding</keyword>
<sequence>MYTAYDRREYVRREHLPFLRTRFLIYDEYLITRRPASFLEFSRLLPHEFEDLYQRIARTLEHYPTHAGPITGRQRLMLFLRFVARGGTFTSCALDACCGKSTVSCLVAEVTEAIIRELHDFAFPPLTRDMMEETARLTQERFDYPRGVAFMDGKHIAIDKPPHSGSMFWNYKNFYSIILLAIADGNYRVLAYDVGAAGRAGDAGVYRSSPIKQRWLDSHDDIFPPTRFLGNVGPVQYHILVDGGFGQDFRLVRPYRELECDTPDKRRFNEKFCGARRLVESTFGILAQRFRILMQPMHMSPKRASRIVIALLILHNILPRRQDVLQGVQRYPHEDGQLHSLQRTAPVRGPNAAKLARERITMYYVDKYGHAVD</sequence>
<gene>
    <name evidence="9" type="ORF">CYNAS_LOCUS6383</name>
</gene>
<reference evidence="9" key="1">
    <citation type="submission" date="2023-07" db="EMBL/GenBank/DDBJ databases">
        <authorList>
            <consortium name="CYATHOMIX"/>
        </authorList>
    </citation>
    <scope>NUCLEOTIDE SEQUENCE</scope>
    <source>
        <strain evidence="9">N/A</strain>
    </source>
</reference>
<evidence type="ECO:0000313" key="9">
    <source>
        <dbReference type="EMBL" id="CAJ0594400.1"/>
    </source>
</evidence>
<dbReference type="PANTHER" id="PTHR22930">
    <property type="match status" value="1"/>
</dbReference>
<protein>
    <recommendedName>
        <fullName evidence="8">DDE Tnp4 domain-containing protein</fullName>
    </recommendedName>
</protein>
<evidence type="ECO:0000256" key="6">
    <source>
        <dbReference type="ARBA" id="ARBA00022801"/>
    </source>
</evidence>
<organism evidence="9 10">
    <name type="scientific">Cylicocyclus nassatus</name>
    <name type="common">Nematode worm</name>
    <dbReference type="NCBI Taxonomy" id="53992"/>
    <lineage>
        <taxon>Eukaryota</taxon>
        <taxon>Metazoa</taxon>
        <taxon>Ecdysozoa</taxon>
        <taxon>Nematoda</taxon>
        <taxon>Chromadorea</taxon>
        <taxon>Rhabditida</taxon>
        <taxon>Rhabditina</taxon>
        <taxon>Rhabditomorpha</taxon>
        <taxon>Strongyloidea</taxon>
        <taxon>Strongylidae</taxon>
        <taxon>Cylicocyclus</taxon>
    </lineage>
</organism>